<evidence type="ECO:0000313" key="20">
    <source>
        <dbReference type="EMBL" id="GGM78343.1"/>
    </source>
</evidence>
<comment type="subunit">
    <text evidence="3">Homodimer.</text>
</comment>
<dbReference type="InterPro" id="IPR004099">
    <property type="entry name" value="Pyr_nucl-diS_OxRdtase_dimer"/>
</dbReference>
<evidence type="ECO:0000256" key="12">
    <source>
        <dbReference type="ARBA" id="ARBA00023002"/>
    </source>
</evidence>
<dbReference type="InterPro" id="IPR001100">
    <property type="entry name" value="Pyr_nuc-diS_OxRdtase"/>
</dbReference>
<dbReference type="Gene3D" id="3.30.390.30">
    <property type="match status" value="1"/>
</dbReference>
<dbReference type="SUPFAM" id="SSF55424">
    <property type="entry name" value="FAD/NAD-linked reductases, dimerisation (C-terminal) domain"/>
    <property type="match status" value="1"/>
</dbReference>
<evidence type="ECO:0000256" key="6">
    <source>
        <dbReference type="ARBA" id="ARBA00022466"/>
    </source>
</evidence>
<dbReference type="InterPro" id="IPR036188">
    <property type="entry name" value="FAD/NAD-bd_sf"/>
</dbReference>
<evidence type="ECO:0000256" key="14">
    <source>
        <dbReference type="ARBA" id="ARBA00023284"/>
    </source>
</evidence>
<dbReference type="GO" id="GO:0016668">
    <property type="term" value="F:oxidoreductase activity, acting on a sulfur group of donors, NAD(P) as acceptor"/>
    <property type="evidence" value="ECO:0007669"/>
    <property type="project" value="InterPro"/>
</dbReference>
<dbReference type="PIRSF" id="PIRSF000350">
    <property type="entry name" value="Mercury_reductase_MerA"/>
    <property type="match status" value="1"/>
</dbReference>
<evidence type="ECO:0000256" key="10">
    <source>
        <dbReference type="ARBA" id="ARBA00022857"/>
    </source>
</evidence>
<evidence type="ECO:0000256" key="11">
    <source>
        <dbReference type="ARBA" id="ARBA00022914"/>
    </source>
</evidence>
<dbReference type="GO" id="GO:0050660">
    <property type="term" value="F:flavin adenine dinucleotide binding"/>
    <property type="evidence" value="ECO:0007669"/>
    <property type="project" value="InterPro"/>
</dbReference>
<dbReference type="RefSeq" id="WP_188681692.1">
    <property type="nucleotide sequence ID" value="NZ_BMNY01000003.1"/>
</dbReference>
<dbReference type="NCBIfam" id="TIGR02053">
    <property type="entry name" value="MerA"/>
    <property type="match status" value="1"/>
</dbReference>
<keyword evidence="9 17" id="KW-0274">FAD</keyword>
<evidence type="ECO:0000256" key="3">
    <source>
        <dbReference type="ARBA" id="ARBA00011738"/>
    </source>
</evidence>
<dbReference type="PRINTS" id="PR00411">
    <property type="entry name" value="PNDRDTASEI"/>
</dbReference>
<organism evidence="20 21">
    <name type="scientific">Thermogymnomonas acidicola</name>
    <dbReference type="NCBI Taxonomy" id="399579"/>
    <lineage>
        <taxon>Archaea</taxon>
        <taxon>Methanobacteriati</taxon>
        <taxon>Thermoplasmatota</taxon>
        <taxon>Thermoplasmata</taxon>
        <taxon>Thermoplasmatales</taxon>
        <taxon>Thermogymnomonas</taxon>
    </lineage>
</organism>
<keyword evidence="6" id="KW-0475">Mercuric resistance</keyword>
<dbReference type="PROSITE" id="PS00076">
    <property type="entry name" value="PYRIDINE_REDOX_1"/>
    <property type="match status" value="1"/>
</dbReference>
<sequence length="478" mass="51364">MVKEENFDLLIIGWGAASFSAAIKASELSGGQMSIGMVGYGKIGGTCVNVGCVPSKYLLEASHSVYYPQHPRIEGIVPSQVNYDFSRIMDGLRSYVREAREKKYVNVIEAYDNVTAIEGKARFLDGRTVEIYDASGSVKARASAPNILIATGSRPSVPSIDGLRESGFLTSDTVWDLDRLPASFLVIGGGAIGLEIGQALAHLGSEVTVVEAMERLLPQTEPEIGDAVLKRLEEEGMRFYLKARVMSVSKKGERKAVKVLTHRGTEEIEVDEVLVATGRVPNTDALNLEAAGVKTDRAGYIMTGTDMRTSREGIYAAGDCVSKKMYLETLAAREGVVAVSNMFGDDMRIDYSSTPWAVFTYPQVAGVGVTEEEYSKMAGACSCRVLPLSQLTKATIMGEGGGMIKIVIDPNSGRIVGVHALAPNATDIITEGAYAVKYGYTTDDIISTAHIFPSISEGIKLAAQAFARDISRMSCCVE</sequence>
<evidence type="ECO:0000313" key="21">
    <source>
        <dbReference type="Proteomes" id="UP000632195"/>
    </source>
</evidence>
<keyword evidence="14 17" id="KW-0676">Redox-active center</keyword>
<dbReference type="InterPro" id="IPR016156">
    <property type="entry name" value="FAD/NAD-linked_Rdtase_dimer_sf"/>
</dbReference>
<keyword evidence="7 17" id="KW-0285">Flavoprotein</keyword>
<reference evidence="20" key="2">
    <citation type="submission" date="2022-09" db="EMBL/GenBank/DDBJ databases">
        <authorList>
            <person name="Sun Q."/>
            <person name="Ohkuma M."/>
        </authorList>
    </citation>
    <scope>NUCLEOTIDE SEQUENCE</scope>
    <source>
        <strain evidence="20">JCM 13583</strain>
    </source>
</reference>
<evidence type="ECO:0000256" key="4">
    <source>
        <dbReference type="ARBA" id="ARBA00012661"/>
    </source>
</evidence>
<keyword evidence="21" id="KW-1185">Reference proteome</keyword>
<comment type="catalytic activity">
    <reaction evidence="16">
        <text>Hg + NADP(+) + H(+) = Hg(2+) + NADPH</text>
        <dbReference type="Rhea" id="RHEA:23856"/>
        <dbReference type="ChEBI" id="CHEBI:15378"/>
        <dbReference type="ChEBI" id="CHEBI:16170"/>
        <dbReference type="ChEBI" id="CHEBI:16793"/>
        <dbReference type="ChEBI" id="CHEBI:57783"/>
        <dbReference type="ChEBI" id="CHEBI:58349"/>
        <dbReference type="EC" id="1.16.1.1"/>
    </reaction>
</comment>
<evidence type="ECO:0000256" key="7">
    <source>
        <dbReference type="ARBA" id="ARBA00022630"/>
    </source>
</evidence>
<dbReference type="Pfam" id="PF02852">
    <property type="entry name" value="Pyr_redox_dim"/>
    <property type="match status" value="1"/>
</dbReference>
<evidence type="ECO:0000256" key="8">
    <source>
        <dbReference type="ARBA" id="ARBA00022723"/>
    </source>
</evidence>
<dbReference type="SUPFAM" id="SSF51905">
    <property type="entry name" value="FAD/NAD(P)-binding domain"/>
    <property type="match status" value="1"/>
</dbReference>
<evidence type="ECO:0000256" key="5">
    <source>
        <dbReference type="ARBA" id="ARBA00014791"/>
    </source>
</evidence>
<evidence type="ECO:0000256" key="15">
    <source>
        <dbReference type="ARBA" id="ARBA00031725"/>
    </source>
</evidence>
<accession>A0AA37BSN3</accession>
<dbReference type="GO" id="GO:0016152">
    <property type="term" value="F:mercury (II) reductase (NADP+) activity"/>
    <property type="evidence" value="ECO:0007669"/>
    <property type="project" value="UniProtKB-EC"/>
</dbReference>
<keyword evidence="13" id="KW-1015">Disulfide bond</keyword>
<keyword evidence="12 17" id="KW-0560">Oxidoreductase</keyword>
<name>A0AA37BSN3_9ARCH</name>
<dbReference type="GO" id="GO:0050787">
    <property type="term" value="P:detoxification of mercury ion"/>
    <property type="evidence" value="ECO:0007669"/>
    <property type="project" value="InterPro"/>
</dbReference>
<dbReference type="InterPro" id="IPR012999">
    <property type="entry name" value="Pyr_OxRdtase_I_AS"/>
</dbReference>
<dbReference type="GO" id="GO:0003955">
    <property type="term" value="F:NAD(P)H dehydrogenase (quinone) activity"/>
    <property type="evidence" value="ECO:0007669"/>
    <property type="project" value="TreeGrafter"/>
</dbReference>
<dbReference type="EMBL" id="BMNY01000003">
    <property type="protein sequence ID" value="GGM78343.1"/>
    <property type="molecule type" value="Genomic_DNA"/>
</dbReference>
<proteinExistence type="inferred from homology"/>
<evidence type="ECO:0000256" key="1">
    <source>
        <dbReference type="ARBA" id="ARBA00001974"/>
    </source>
</evidence>
<keyword evidence="11" id="KW-0476">Mercury</keyword>
<dbReference type="GO" id="GO:0050661">
    <property type="term" value="F:NADP binding"/>
    <property type="evidence" value="ECO:0007669"/>
    <property type="project" value="InterPro"/>
</dbReference>
<dbReference type="PRINTS" id="PR00368">
    <property type="entry name" value="FADPNR"/>
</dbReference>
<dbReference type="InterPro" id="IPR023753">
    <property type="entry name" value="FAD/NAD-binding_dom"/>
</dbReference>
<evidence type="ECO:0000256" key="9">
    <source>
        <dbReference type="ARBA" id="ARBA00022827"/>
    </source>
</evidence>
<dbReference type="InterPro" id="IPR021179">
    <property type="entry name" value="Mercury_reductase_MerA"/>
</dbReference>
<keyword evidence="10" id="KW-0521">NADP</keyword>
<evidence type="ECO:0000256" key="2">
    <source>
        <dbReference type="ARBA" id="ARBA00007532"/>
    </source>
</evidence>
<dbReference type="PANTHER" id="PTHR43014">
    <property type="entry name" value="MERCURIC REDUCTASE"/>
    <property type="match status" value="1"/>
</dbReference>
<comment type="cofactor">
    <cofactor evidence="1">
        <name>FAD</name>
        <dbReference type="ChEBI" id="CHEBI:57692"/>
    </cofactor>
</comment>
<keyword evidence="8" id="KW-0479">Metal-binding</keyword>
<comment type="caution">
    <text evidence="20">The sequence shown here is derived from an EMBL/GenBank/DDBJ whole genome shotgun (WGS) entry which is preliminary data.</text>
</comment>
<feature type="domain" description="Pyridine nucleotide-disulphide oxidoreductase dimerisation" evidence="18">
    <location>
        <begin position="354"/>
        <end position="462"/>
    </location>
</feature>
<dbReference type="EC" id="1.16.1.1" evidence="4"/>
<feature type="domain" description="FAD/NAD(P)-binding" evidence="19">
    <location>
        <begin position="7"/>
        <end position="335"/>
    </location>
</feature>
<evidence type="ECO:0000256" key="13">
    <source>
        <dbReference type="ARBA" id="ARBA00023157"/>
    </source>
</evidence>
<protein>
    <recommendedName>
        <fullName evidence="5">Mercuric reductase</fullName>
        <ecNumber evidence="4">1.16.1.1</ecNumber>
    </recommendedName>
    <alternativeName>
        <fullName evidence="15">Hg(II) reductase</fullName>
    </alternativeName>
</protein>
<dbReference type="PANTHER" id="PTHR43014:SF4">
    <property type="entry name" value="PYRIDINE NUCLEOTIDE-DISULFIDE OXIDOREDUCTASE RCLA-RELATED"/>
    <property type="match status" value="1"/>
</dbReference>
<reference evidence="20" key="1">
    <citation type="journal article" date="2014" name="Int. J. Syst. Evol. Microbiol.">
        <title>Complete genome sequence of Corynebacterium casei LMG S-19264T (=DSM 44701T), isolated from a smear-ripened cheese.</title>
        <authorList>
            <consortium name="US DOE Joint Genome Institute (JGI-PGF)"/>
            <person name="Walter F."/>
            <person name="Albersmeier A."/>
            <person name="Kalinowski J."/>
            <person name="Ruckert C."/>
        </authorList>
    </citation>
    <scope>NUCLEOTIDE SEQUENCE</scope>
    <source>
        <strain evidence="20">JCM 13583</strain>
    </source>
</reference>
<evidence type="ECO:0000259" key="19">
    <source>
        <dbReference type="Pfam" id="PF07992"/>
    </source>
</evidence>
<dbReference type="AlphaFoldDB" id="A0AA37BSN3"/>
<dbReference type="GO" id="GO:0045340">
    <property type="term" value="F:mercury ion binding"/>
    <property type="evidence" value="ECO:0007669"/>
    <property type="project" value="InterPro"/>
</dbReference>
<dbReference type="FunFam" id="3.30.390.30:FF:000001">
    <property type="entry name" value="Dihydrolipoyl dehydrogenase"/>
    <property type="match status" value="1"/>
</dbReference>
<evidence type="ECO:0000259" key="18">
    <source>
        <dbReference type="Pfam" id="PF02852"/>
    </source>
</evidence>
<dbReference type="Pfam" id="PF07992">
    <property type="entry name" value="Pyr_redox_2"/>
    <property type="match status" value="1"/>
</dbReference>
<dbReference type="Proteomes" id="UP000632195">
    <property type="component" value="Unassembled WGS sequence"/>
</dbReference>
<evidence type="ECO:0000256" key="16">
    <source>
        <dbReference type="ARBA" id="ARBA00048984"/>
    </source>
</evidence>
<evidence type="ECO:0000256" key="17">
    <source>
        <dbReference type="RuleBase" id="RU003691"/>
    </source>
</evidence>
<gene>
    <name evidence="20" type="primary">merA</name>
    <name evidence="20" type="ORF">GCM10007108_15630</name>
</gene>
<comment type="similarity">
    <text evidence="2 17">Belongs to the class-I pyridine nucleotide-disulfide oxidoreductase family.</text>
</comment>
<dbReference type="Gene3D" id="3.50.50.60">
    <property type="entry name" value="FAD/NAD(P)-binding domain"/>
    <property type="match status" value="2"/>
</dbReference>